<keyword evidence="3 12" id="KW-1003">Cell membrane</keyword>
<dbReference type="GO" id="GO:0005886">
    <property type="term" value="C:plasma membrane"/>
    <property type="evidence" value="ECO:0007669"/>
    <property type="project" value="UniProtKB-SubCell"/>
</dbReference>
<evidence type="ECO:0000256" key="11">
    <source>
        <dbReference type="ARBA" id="ARBA00023136"/>
    </source>
</evidence>
<evidence type="ECO:0000256" key="4">
    <source>
        <dbReference type="ARBA" id="ARBA00022670"/>
    </source>
</evidence>
<dbReference type="GO" id="GO:0004222">
    <property type="term" value="F:metalloendopeptidase activity"/>
    <property type="evidence" value="ECO:0007669"/>
    <property type="project" value="UniProtKB-UniRule"/>
</dbReference>
<feature type="transmembrane region" description="Helical" evidence="12">
    <location>
        <begin position="195"/>
        <end position="217"/>
    </location>
</feature>
<keyword evidence="7 12" id="KW-0378">Hydrolase</keyword>
<protein>
    <recommendedName>
        <fullName evidence="12">Protease HtpX homolog</fullName>
        <ecNumber evidence="12">3.4.24.-</ecNumber>
    </recommendedName>
</protein>
<feature type="binding site" evidence="12">
    <location>
        <position position="273"/>
    </location>
    <ligand>
        <name>Zn(2+)</name>
        <dbReference type="ChEBI" id="CHEBI:29105"/>
        <note>catalytic</note>
    </ligand>
</feature>
<feature type="binding site" evidence="12">
    <location>
        <position position="183"/>
    </location>
    <ligand>
        <name>Zn(2+)</name>
        <dbReference type="ChEBI" id="CHEBI:29105"/>
        <note>catalytic</note>
    </ligand>
</feature>
<evidence type="ECO:0000256" key="5">
    <source>
        <dbReference type="ARBA" id="ARBA00022692"/>
    </source>
</evidence>
<gene>
    <name evidence="12" type="primary">htpX</name>
    <name evidence="14" type="ORF">FHP25_33185</name>
</gene>
<feature type="transmembrane region" description="Helical" evidence="12">
    <location>
        <begin position="39"/>
        <end position="60"/>
    </location>
</feature>
<dbReference type="GO" id="GO:0008270">
    <property type="term" value="F:zinc ion binding"/>
    <property type="evidence" value="ECO:0007669"/>
    <property type="project" value="UniProtKB-UniRule"/>
</dbReference>
<organism evidence="14 15">
    <name type="scientific">Vineibacter terrae</name>
    <dbReference type="NCBI Taxonomy" id="2586908"/>
    <lineage>
        <taxon>Bacteria</taxon>
        <taxon>Pseudomonadati</taxon>
        <taxon>Pseudomonadota</taxon>
        <taxon>Alphaproteobacteria</taxon>
        <taxon>Hyphomicrobiales</taxon>
        <taxon>Vineibacter</taxon>
    </lineage>
</organism>
<dbReference type="Pfam" id="PF01435">
    <property type="entry name" value="Peptidase_M48"/>
    <property type="match status" value="1"/>
</dbReference>
<evidence type="ECO:0000256" key="7">
    <source>
        <dbReference type="ARBA" id="ARBA00022801"/>
    </source>
</evidence>
<feature type="transmembrane region" description="Helical" evidence="12">
    <location>
        <begin position="80"/>
        <end position="100"/>
    </location>
</feature>
<evidence type="ECO:0000256" key="10">
    <source>
        <dbReference type="ARBA" id="ARBA00023049"/>
    </source>
</evidence>
<dbReference type="RefSeq" id="WP_147851303.1">
    <property type="nucleotide sequence ID" value="NZ_VDUZ01000054.1"/>
</dbReference>
<dbReference type="OrthoDB" id="15218at2"/>
<keyword evidence="9 12" id="KW-1133">Transmembrane helix</keyword>
<dbReference type="InterPro" id="IPR050083">
    <property type="entry name" value="HtpX_protease"/>
</dbReference>
<keyword evidence="10 12" id="KW-0482">Metalloprotease</keyword>
<keyword evidence="4 12" id="KW-0645">Protease</keyword>
<reference evidence="14 15" key="1">
    <citation type="submission" date="2019-06" db="EMBL/GenBank/DDBJ databases">
        <title>New taxonomy in bacterial strain CC-CFT640, isolated from vineyard.</title>
        <authorList>
            <person name="Lin S.-Y."/>
            <person name="Tsai C.-F."/>
            <person name="Young C.-C."/>
        </authorList>
    </citation>
    <scope>NUCLEOTIDE SEQUENCE [LARGE SCALE GENOMIC DNA]</scope>
    <source>
        <strain evidence="14 15">CC-CFT640</strain>
    </source>
</reference>
<evidence type="ECO:0000313" key="14">
    <source>
        <dbReference type="EMBL" id="TXL70737.1"/>
    </source>
</evidence>
<dbReference type="HAMAP" id="MF_00188">
    <property type="entry name" value="Pept_M48_protease_HtpX"/>
    <property type="match status" value="1"/>
</dbReference>
<evidence type="ECO:0000256" key="1">
    <source>
        <dbReference type="ARBA" id="ARBA00004651"/>
    </source>
</evidence>
<keyword evidence="6 12" id="KW-0479">Metal-binding</keyword>
<comment type="similarity">
    <text evidence="2 12">Belongs to the peptidase M48B family.</text>
</comment>
<evidence type="ECO:0000256" key="8">
    <source>
        <dbReference type="ARBA" id="ARBA00022833"/>
    </source>
</evidence>
<feature type="domain" description="Peptidase M48" evidence="13">
    <location>
        <begin position="118"/>
        <end position="346"/>
    </location>
</feature>
<comment type="subcellular location">
    <subcellularLocation>
        <location evidence="1 12">Cell membrane</location>
        <topology evidence="1 12">Multi-pass membrane protein</topology>
    </subcellularLocation>
</comment>
<dbReference type="PANTHER" id="PTHR43221:SF1">
    <property type="entry name" value="PROTEASE HTPX"/>
    <property type="match status" value="1"/>
</dbReference>
<evidence type="ECO:0000259" key="13">
    <source>
        <dbReference type="Pfam" id="PF01435"/>
    </source>
</evidence>
<dbReference type="CDD" id="cd07340">
    <property type="entry name" value="M48B_Htpx_like"/>
    <property type="match status" value="1"/>
</dbReference>
<proteinExistence type="inferred from homology"/>
<dbReference type="AlphaFoldDB" id="A0A5C8PAE0"/>
<evidence type="ECO:0000256" key="3">
    <source>
        <dbReference type="ARBA" id="ARBA00022475"/>
    </source>
</evidence>
<comment type="caution">
    <text evidence="14">The sequence shown here is derived from an EMBL/GenBank/DDBJ whole genome shotgun (WGS) entry which is preliminary data.</text>
</comment>
<dbReference type="GO" id="GO:0006508">
    <property type="term" value="P:proteolysis"/>
    <property type="evidence" value="ECO:0007669"/>
    <property type="project" value="UniProtKB-KW"/>
</dbReference>
<evidence type="ECO:0000256" key="2">
    <source>
        <dbReference type="ARBA" id="ARBA00009779"/>
    </source>
</evidence>
<feature type="binding site" evidence="12">
    <location>
        <position position="187"/>
    </location>
    <ligand>
        <name>Zn(2+)</name>
        <dbReference type="ChEBI" id="CHEBI:29105"/>
        <note>catalytic</note>
    </ligand>
</feature>
<dbReference type="InterPro" id="IPR001915">
    <property type="entry name" value="Peptidase_M48"/>
</dbReference>
<feature type="active site" evidence="12">
    <location>
        <position position="184"/>
    </location>
</feature>
<evidence type="ECO:0000256" key="6">
    <source>
        <dbReference type="ARBA" id="ARBA00022723"/>
    </source>
</evidence>
<evidence type="ECO:0000256" key="9">
    <source>
        <dbReference type="ARBA" id="ARBA00022989"/>
    </source>
</evidence>
<comment type="cofactor">
    <cofactor evidence="12">
        <name>Zn(2+)</name>
        <dbReference type="ChEBI" id="CHEBI:29105"/>
    </cofactor>
    <text evidence="12">Binds 1 zinc ion per subunit.</text>
</comment>
<dbReference type="EC" id="3.4.24.-" evidence="12"/>
<feature type="transmembrane region" description="Helical" evidence="12">
    <location>
        <begin position="237"/>
        <end position="261"/>
    </location>
</feature>
<dbReference type="PANTHER" id="PTHR43221">
    <property type="entry name" value="PROTEASE HTPX"/>
    <property type="match status" value="1"/>
</dbReference>
<dbReference type="EMBL" id="VDUZ01000054">
    <property type="protein sequence ID" value="TXL70737.1"/>
    <property type="molecule type" value="Genomic_DNA"/>
</dbReference>
<keyword evidence="8 12" id="KW-0862">Zinc</keyword>
<dbReference type="Gene3D" id="3.30.2010.10">
    <property type="entry name" value="Metalloproteases ('zincins'), catalytic domain"/>
    <property type="match status" value="1"/>
</dbReference>
<evidence type="ECO:0000313" key="15">
    <source>
        <dbReference type="Proteomes" id="UP000321638"/>
    </source>
</evidence>
<keyword evidence="15" id="KW-1185">Reference proteome</keyword>
<sequence>MADPRPAAPRPRWLGPSAGVRVGATDFFAAQRANRRRTLVLLVVLTLIAAGLGYLLGWFMEADGRLPSRPGNGAFSIGGVLTALAIGAVSIGWSAISLAWGGRMVLAMTGGHEVAKADEPQLVNVVEEMAIAAGQKMPRVFVIEDAAMNAFATGTTSGNAAIGVTRGLLNGLNREELQGVIGHEMGHIANLDTRYMTVVGVTVGLVALVSDMILRVMKWGPGRSSSRDRGGSGSGGAGGGGLALILMVVLVVAAVVAPLAAKLVQFAVSRQREYLADATAVQFTRNAAGLISALQKLTAAAQPFAGASRATQHLFIVNPLRQFGSKASALMATHPATEDRIARLQALGRL</sequence>
<accession>A0A5C8PAE0</accession>
<dbReference type="InterPro" id="IPR022919">
    <property type="entry name" value="Pept_M48_protease_HtpX"/>
</dbReference>
<evidence type="ECO:0000256" key="12">
    <source>
        <dbReference type="HAMAP-Rule" id="MF_00188"/>
    </source>
</evidence>
<dbReference type="Proteomes" id="UP000321638">
    <property type="component" value="Unassembled WGS sequence"/>
</dbReference>
<keyword evidence="5 12" id="KW-0812">Transmembrane</keyword>
<name>A0A5C8PAE0_9HYPH</name>
<keyword evidence="11 12" id="KW-0472">Membrane</keyword>